<keyword evidence="4 7" id="KW-0812">Transmembrane</keyword>
<dbReference type="SUPFAM" id="SSF103473">
    <property type="entry name" value="MFS general substrate transporter"/>
    <property type="match status" value="1"/>
</dbReference>
<dbReference type="InterPro" id="IPR020846">
    <property type="entry name" value="MFS_dom"/>
</dbReference>
<feature type="transmembrane region" description="Helical" evidence="7">
    <location>
        <begin position="269"/>
        <end position="287"/>
    </location>
</feature>
<dbReference type="InterPro" id="IPR010290">
    <property type="entry name" value="TM_effector"/>
</dbReference>
<dbReference type="Gene3D" id="1.20.1250.20">
    <property type="entry name" value="MFS general substrate transporter like domains"/>
    <property type="match status" value="1"/>
</dbReference>
<dbReference type="eggNOG" id="COG0477">
    <property type="taxonomic scope" value="Bacteria"/>
</dbReference>
<feature type="transmembrane region" description="Helical" evidence="7">
    <location>
        <begin position="62"/>
        <end position="83"/>
    </location>
</feature>
<gene>
    <name evidence="9" type="ORF">AFR_15370</name>
</gene>
<evidence type="ECO:0000259" key="8">
    <source>
        <dbReference type="PROSITE" id="PS50850"/>
    </source>
</evidence>
<dbReference type="GO" id="GO:0022857">
    <property type="term" value="F:transmembrane transporter activity"/>
    <property type="evidence" value="ECO:0007669"/>
    <property type="project" value="InterPro"/>
</dbReference>
<feature type="transmembrane region" description="Helical" evidence="7">
    <location>
        <begin position="236"/>
        <end position="257"/>
    </location>
</feature>
<keyword evidence="10" id="KW-1185">Reference proteome</keyword>
<dbReference type="EMBL" id="CP006272">
    <property type="protein sequence ID" value="AGZ41356.1"/>
    <property type="molecule type" value="Genomic_DNA"/>
</dbReference>
<dbReference type="Proteomes" id="UP000017746">
    <property type="component" value="Chromosome"/>
</dbReference>
<feature type="transmembrane region" description="Helical" evidence="7">
    <location>
        <begin position="90"/>
        <end position="110"/>
    </location>
</feature>
<protein>
    <submittedName>
        <fullName evidence="9">YkuC-like MFS-type transporter</fullName>
    </submittedName>
</protein>
<dbReference type="eggNOG" id="COG1359">
    <property type="taxonomic scope" value="Bacteria"/>
</dbReference>
<keyword evidence="6 7" id="KW-0472">Membrane</keyword>
<accession>U5W0A5</accession>
<dbReference type="GO" id="GO:0005886">
    <property type="term" value="C:plasma membrane"/>
    <property type="evidence" value="ECO:0007669"/>
    <property type="project" value="UniProtKB-SubCell"/>
</dbReference>
<dbReference type="STRING" id="1246995.AFR_15370"/>
<evidence type="ECO:0000256" key="6">
    <source>
        <dbReference type="ARBA" id="ARBA00023136"/>
    </source>
</evidence>
<evidence type="ECO:0000256" key="1">
    <source>
        <dbReference type="ARBA" id="ARBA00004651"/>
    </source>
</evidence>
<name>U5W0A5_9ACTN</name>
<dbReference type="HOGENOM" id="CLU_034180_11_1_11"/>
<organism evidence="9 10">
    <name type="scientific">Actinoplanes friuliensis DSM 7358</name>
    <dbReference type="NCBI Taxonomy" id="1246995"/>
    <lineage>
        <taxon>Bacteria</taxon>
        <taxon>Bacillati</taxon>
        <taxon>Actinomycetota</taxon>
        <taxon>Actinomycetes</taxon>
        <taxon>Micromonosporales</taxon>
        <taxon>Micromonosporaceae</taxon>
        <taxon>Actinoplanes</taxon>
    </lineage>
</organism>
<feature type="transmembrane region" description="Helical" evidence="7">
    <location>
        <begin position="299"/>
        <end position="317"/>
    </location>
</feature>
<evidence type="ECO:0000256" key="7">
    <source>
        <dbReference type="SAM" id="Phobius"/>
    </source>
</evidence>
<feature type="transmembrane region" description="Helical" evidence="7">
    <location>
        <begin position="323"/>
        <end position="345"/>
    </location>
</feature>
<dbReference type="CDD" id="cd06173">
    <property type="entry name" value="MFS_MefA_like"/>
    <property type="match status" value="1"/>
</dbReference>
<dbReference type="PANTHER" id="PTHR23513">
    <property type="entry name" value="INTEGRAL MEMBRANE EFFLUX PROTEIN-RELATED"/>
    <property type="match status" value="1"/>
</dbReference>
<dbReference type="KEGG" id="afs:AFR_15370"/>
<evidence type="ECO:0000256" key="5">
    <source>
        <dbReference type="ARBA" id="ARBA00022989"/>
    </source>
</evidence>
<evidence type="ECO:0000256" key="2">
    <source>
        <dbReference type="ARBA" id="ARBA00022448"/>
    </source>
</evidence>
<feature type="transmembrane region" description="Helical" evidence="7">
    <location>
        <begin position="182"/>
        <end position="200"/>
    </location>
</feature>
<proteinExistence type="predicted"/>
<keyword evidence="3" id="KW-1003">Cell membrane</keyword>
<dbReference type="Pfam" id="PF05977">
    <property type="entry name" value="MFS_3"/>
    <property type="match status" value="1"/>
</dbReference>
<feature type="transmembrane region" description="Helical" evidence="7">
    <location>
        <begin position="385"/>
        <end position="406"/>
    </location>
</feature>
<dbReference type="AlphaFoldDB" id="U5W0A5"/>
<feature type="transmembrane region" description="Helical" evidence="7">
    <location>
        <begin position="357"/>
        <end position="379"/>
    </location>
</feature>
<feature type="domain" description="Major facilitator superfamily (MFS) profile" evidence="8">
    <location>
        <begin position="24"/>
        <end position="411"/>
    </location>
</feature>
<evidence type="ECO:0000313" key="9">
    <source>
        <dbReference type="EMBL" id="AGZ41356.1"/>
    </source>
</evidence>
<comment type="subcellular location">
    <subcellularLocation>
        <location evidence="1">Cell membrane</location>
        <topology evidence="1">Multi-pass membrane protein</topology>
    </subcellularLocation>
</comment>
<dbReference type="InterPro" id="IPR036259">
    <property type="entry name" value="MFS_trans_sf"/>
</dbReference>
<keyword evidence="5 7" id="KW-1133">Transmembrane helix</keyword>
<evidence type="ECO:0000313" key="10">
    <source>
        <dbReference type="Proteomes" id="UP000017746"/>
    </source>
</evidence>
<keyword evidence="2" id="KW-0813">Transport</keyword>
<dbReference type="PANTHER" id="PTHR23513:SF11">
    <property type="entry name" value="STAPHYLOFERRIN A TRANSPORTER"/>
    <property type="match status" value="1"/>
</dbReference>
<sequence length="534" mass="56254">MMSAGPATVPATAPTAWGPLRIAAFRSLWLALLASNIGTWMQTVGAQWLLVEESGSDTLVAIVQTASTLPIVLLALPSGALADTFDRRRLLIAVQTFLVAVGVVLTVLTLTGRMPATLLLTLTFVLGAGQALTGPAWQAVIPELVPRNQLASASALGAISMNLARAVGPAVAGLLIARTGAGVVFALNTLSFVVFALVLLRWRRAAADPGIVPERFTAAVRSGSRYVRHSPVVRRILLRAALFLVPGSALWALLPLVASRRLGLGSGGYGVLLGAVGVGAVAGALLLPQLRARWSLNRLLLVAGIGFAVVLTVLALGRSEAVVVAALLPAGIAWVMVLSSVNASMQLFLPNWVRARGLAVYQMIFAGAQAAGALAWGALSDGAGLVTAHLVAAALMLAGALTLRWWPLKDTTSLNREPAVYWPEPHLELEPAKYDGPVLVTAGYPVSPEHEDAFVEAMQGVRRTRLQTGAVQWGLFRDGEDPGRFVEVYLVPSWDEHLRQHTGRLTGADQATEERARALADGPPEVSHLLSTAD</sequence>
<dbReference type="PATRIC" id="fig|1246995.3.peg.3121"/>
<dbReference type="PROSITE" id="PS50850">
    <property type="entry name" value="MFS"/>
    <property type="match status" value="1"/>
</dbReference>
<reference evidence="9 10" key="1">
    <citation type="journal article" date="2014" name="J. Biotechnol.">
        <title>Complete genome sequence of the actinobacterium Actinoplanes friuliensis HAG 010964, producer of the lipopeptide antibiotic friulimycin.</title>
        <authorList>
            <person name="Ruckert C."/>
            <person name="Szczepanowski R."/>
            <person name="Albersmeier A."/>
            <person name="Goesmann A."/>
            <person name="Fischer N."/>
            <person name="Steinkamper A."/>
            <person name="Puhler A."/>
            <person name="Biener R."/>
            <person name="Schwartz D."/>
            <person name="Kalinowski J."/>
        </authorList>
    </citation>
    <scope>NUCLEOTIDE SEQUENCE [LARGE SCALE GENOMIC DNA]</scope>
    <source>
        <strain evidence="9 10">DSM 7358</strain>
    </source>
</reference>
<evidence type="ECO:0000256" key="3">
    <source>
        <dbReference type="ARBA" id="ARBA00022475"/>
    </source>
</evidence>
<evidence type="ECO:0000256" key="4">
    <source>
        <dbReference type="ARBA" id="ARBA00022692"/>
    </source>
</evidence>
<feature type="transmembrane region" description="Helical" evidence="7">
    <location>
        <begin position="28"/>
        <end position="50"/>
    </location>
</feature>